<feature type="non-terminal residue" evidence="2">
    <location>
        <position position="1"/>
    </location>
</feature>
<comment type="caution">
    <text evidence="2">The sequence shown here is derived from an EMBL/GenBank/DDBJ whole genome shotgun (WGS) entry which is preliminary data.</text>
</comment>
<evidence type="ECO:0000313" key="2">
    <source>
        <dbReference type="EMBL" id="ETN97487.1"/>
    </source>
</evidence>
<accession>X6L745</accession>
<feature type="non-terminal residue" evidence="2">
    <location>
        <position position="259"/>
    </location>
</feature>
<dbReference type="AlphaFoldDB" id="X6L745"/>
<proteinExistence type="predicted"/>
<keyword evidence="1" id="KW-0175">Coiled coil</keyword>
<keyword evidence="3" id="KW-1185">Reference proteome</keyword>
<sequence length="259" mass="30287">IVNTITNKFIENNEKGNTEPITYKEKIEDIIRLAQKDATKRSNVVKNIQTEGDTCSSYVLDEFDERIEDASYPEDIKEEHKKMLERRIMSIREQGIEDWKYKSNAKETIGDHINRLNHWILPKNKTLPQGDAIEALTKEFSEQFKETQIALKKKLQESKKTPDQCITNTFEILSTICQGQKMTERLLDSKVLNEIYNSPNLRDLHIFEMNAKGNDQETILDTMKKLVIFDSELVRKKKADFEQMLKNTEKQKRTLAEQS</sequence>
<reference evidence="2 3" key="1">
    <citation type="journal article" date="2013" name="Curr. Biol.">
        <title>The Genome of the Foraminiferan Reticulomyxa filosa.</title>
        <authorList>
            <person name="Glockner G."/>
            <person name="Hulsmann N."/>
            <person name="Schleicher M."/>
            <person name="Noegel A.A."/>
            <person name="Eichinger L."/>
            <person name="Gallinger C."/>
            <person name="Pawlowski J."/>
            <person name="Sierra R."/>
            <person name="Euteneuer U."/>
            <person name="Pillet L."/>
            <person name="Moustafa A."/>
            <person name="Platzer M."/>
            <person name="Groth M."/>
            <person name="Szafranski K."/>
            <person name="Schliwa M."/>
        </authorList>
    </citation>
    <scope>NUCLEOTIDE SEQUENCE [LARGE SCALE GENOMIC DNA]</scope>
</reference>
<dbReference type="Proteomes" id="UP000023152">
    <property type="component" value="Unassembled WGS sequence"/>
</dbReference>
<name>X6L745_RETFI</name>
<evidence type="ECO:0000313" key="3">
    <source>
        <dbReference type="Proteomes" id="UP000023152"/>
    </source>
</evidence>
<evidence type="ECO:0000256" key="1">
    <source>
        <dbReference type="SAM" id="Coils"/>
    </source>
</evidence>
<protein>
    <submittedName>
        <fullName evidence="2">Uncharacterized protein</fullName>
    </submittedName>
</protein>
<dbReference type="EMBL" id="ASPP01049565">
    <property type="protein sequence ID" value="ETN97487.1"/>
    <property type="molecule type" value="Genomic_DNA"/>
</dbReference>
<gene>
    <name evidence="2" type="ORF">RFI_40042</name>
</gene>
<feature type="coiled-coil region" evidence="1">
    <location>
        <begin position="231"/>
        <end position="258"/>
    </location>
</feature>
<organism evidence="2 3">
    <name type="scientific">Reticulomyxa filosa</name>
    <dbReference type="NCBI Taxonomy" id="46433"/>
    <lineage>
        <taxon>Eukaryota</taxon>
        <taxon>Sar</taxon>
        <taxon>Rhizaria</taxon>
        <taxon>Retaria</taxon>
        <taxon>Foraminifera</taxon>
        <taxon>Monothalamids</taxon>
        <taxon>Reticulomyxidae</taxon>
        <taxon>Reticulomyxa</taxon>
    </lineage>
</organism>